<keyword evidence="9" id="KW-1185">Reference proteome</keyword>
<dbReference type="InterPro" id="IPR012953">
    <property type="entry name" value="BOP1_N_dom"/>
</dbReference>
<evidence type="ECO:0000256" key="4">
    <source>
        <dbReference type="ARBA" id="ARBA00022574"/>
    </source>
</evidence>
<feature type="domain" description="BOP1 N-terminal" evidence="7">
    <location>
        <begin position="19"/>
        <end position="97"/>
    </location>
</feature>
<name>A0ABY9DHF7_VITVI</name>
<evidence type="ECO:0000313" key="9">
    <source>
        <dbReference type="Proteomes" id="UP001227230"/>
    </source>
</evidence>
<organism evidence="8 9">
    <name type="scientific">Vitis vinifera</name>
    <name type="common">Grape</name>
    <dbReference type="NCBI Taxonomy" id="29760"/>
    <lineage>
        <taxon>Eukaryota</taxon>
        <taxon>Viridiplantae</taxon>
        <taxon>Streptophyta</taxon>
        <taxon>Embryophyta</taxon>
        <taxon>Tracheophyta</taxon>
        <taxon>Spermatophyta</taxon>
        <taxon>Magnoliopsida</taxon>
        <taxon>eudicotyledons</taxon>
        <taxon>Gunneridae</taxon>
        <taxon>Pentapetalae</taxon>
        <taxon>rosids</taxon>
        <taxon>Vitales</taxon>
        <taxon>Vitaceae</taxon>
        <taxon>Viteae</taxon>
        <taxon>Vitis</taxon>
    </lineage>
</organism>
<dbReference type="Pfam" id="PF08145">
    <property type="entry name" value="BOP1NT"/>
    <property type="match status" value="1"/>
</dbReference>
<accession>A0ABY9DHF7</accession>
<dbReference type="InterPro" id="IPR028598">
    <property type="entry name" value="BOP1/Erb1"/>
</dbReference>
<keyword evidence="4" id="KW-0853">WD repeat</keyword>
<evidence type="ECO:0000313" key="8">
    <source>
        <dbReference type="EMBL" id="WKA06452.1"/>
    </source>
</evidence>
<keyword evidence="5" id="KW-0677">Repeat</keyword>
<evidence type="ECO:0000256" key="5">
    <source>
        <dbReference type="ARBA" id="ARBA00022737"/>
    </source>
</evidence>
<dbReference type="EMBL" id="CP126663">
    <property type="protein sequence ID" value="WKA06452.1"/>
    <property type="molecule type" value="Genomic_DNA"/>
</dbReference>
<dbReference type="PANTHER" id="PTHR17605">
    <property type="entry name" value="RIBOSOME BIOGENESIS PROTEIN BOP1 BLOCK OF PROLIFERATION 1 PROTEIN"/>
    <property type="match status" value="1"/>
</dbReference>
<evidence type="ECO:0000259" key="7">
    <source>
        <dbReference type="Pfam" id="PF08145"/>
    </source>
</evidence>
<sequence>MQSRRRAQVIVQTIDKKLEQEEINYCQLMYEKDRPRFIPRRSLSLTSVPTYENAVKESSSHYLNLYLWHGTQKKRINIDCEYLKSKPPSRKDLKSYPVICHLKHKSHKGDYANFY</sequence>
<evidence type="ECO:0000256" key="2">
    <source>
        <dbReference type="ARBA" id="ARBA00022517"/>
    </source>
</evidence>
<gene>
    <name evidence="8" type="ORF">VitviT2T_024349</name>
</gene>
<protein>
    <recommendedName>
        <fullName evidence="7">BOP1 N-terminal domain-containing protein</fullName>
    </recommendedName>
</protein>
<keyword evidence="3" id="KW-0698">rRNA processing</keyword>
<comment type="subcellular location">
    <subcellularLocation>
        <location evidence="1">Nucleus</location>
        <location evidence="1">Nucleolus</location>
    </subcellularLocation>
</comment>
<dbReference type="PANTHER" id="PTHR17605:SF0">
    <property type="entry name" value="RIBOSOME BIOGENESIS PROTEIN BOP1"/>
    <property type="match status" value="1"/>
</dbReference>
<evidence type="ECO:0000256" key="1">
    <source>
        <dbReference type="ARBA" id="ARBA00004604"/>
    </source>
</evidence>
<keyword evidence="2" id="KW-0690">Ribosome biogenesis</keyword>
<evidence type="ECO:0000256" key="3">
    <source>
        <dbReference type="ARBA" id="ARBA00022552"/>
    </source>
</evidence>
<keyword evidence="6" id="KW-0539">Nucleus</keyword>
<dbReference type="Proteomes" id="UP001227230">
    <property type="component" value="Chromosome 16"/>
</dbReference>
<proteinExistence type="predicted"/>
<reference evidence="8 9" key="1">
    <citation type="journal article" date="2023" name="Hortic Res">
        <title>The complete reference genome for grapevine (Vitis vinifera L.) genetics and breeding.</title>
        <authorList>
            <person name="Shi X."/>
            <person name="Cao S."/>
            <person name="Wang X."/>
            <person name="Huang S."/>
            <person name="Wang Y."/>
            <person name="Liu Z."/>
            <person name="Liu W."/>
            <person name="Leng X."/>
            <person name="Peng Y."/>
            <person name="Wang N."/>
            <person name="Wang Y."/>
            <person name="Ma Z."/>
            <person name="Xu X."/>
            <person name="Zhang F."/>
            <person name="Xue H."/>
            <person name="Zhong H."/>
            <person name="Wang Y."/>
            <person name="Zhang K."/>
            <person name="Velt A."/>
            <person name="Avia K."/>
            <person name="Holtgrawe D."/>
            <person name="Grimplet J."/>
            <person name="Matus J.T."/>
            <person name="Ware D."/>
            <person name="Wu X."/>
            <person name="Wang H."/>
            <person name="Liu C."/>
            <person name="Fang Y."/>
            <person name="Rustenholz C."/>
            <person name="Cheng Z."/>
            <person name="Xiao H."/>
            <person name="Zhou Y."/>
        </authorList>
    </citation>
    <scope>NUCLEOTIDE SEQUENCE [LARGE SCALE GENOMIC DNA]</scope>
    <source>
        <strain evidence="9">cv. Pinot noir / PN40024</strain>
        <tissue evidence="8">Leaf</tissue>
    </source>
</reference>
<evidence type="ECO:0000256" key="6">
    <source>
        <dbReference type="ARBA" id="ARBA00023242"/>
    </source>
</evidence>